<accession>E9E7R0</accession>
<evidence type="ECO:0000256" key="2">
    <source>
        <dbReference type="ARBA" id="ARBA00014286"/>
    </source>
</evidence>
<dbReference type="PROSITE" id="PS50007">
    <property type="entry name" value="PIPLC_X_DOMAIN"/>
    <property type="match status" value="1"/>
</dbReference>
<evidence type="ECO:0000256" key="3">
    <source>
        <dbReference type="SAM" id="MobiDB-lite"/>
    </source>
</evidence>
<organism evidence="6">
    <name type="scientific">Metarhizium acridum (strain CQMa 102)</name>
    <dbReference type="NCBI Taxonomy" id="655827"/>
    <lineage>
        <taxon>Eukaryota</taxon>
        <taxon>Fungi</taxon>
        <taxon>Dikarya</taxon>
        <taxon>Ascomycota</taxon>
        <taxon>Pezizomycotina</taxon>
        <taxon>Sordariomycetes</taxon>
        <taxon>Hypocreomycetidae</taxon>
        <taxon>Hypocreales</taxon>
        <taxon>Clavicipitaceae</taxon>
        <taxon>Metarhizium</taxon>
    </lineage>
</organism>
<gene>
    <name evidence="5" type="ORF">MAC_05908</name>
</gene>
<evidence type="ECO:0000256" key="1">
    <source>
        <dbReference type="ARBA" id="ARBA00008858"/>
    </source>
</evidence>
<dbReference type="EMBL" id="GL698517">
    <property type="protein sequence ID" value="EFY88044.1"/>
    <property type="molecule type" value="Genomic_DNA"/>
</dbReference>
<reference evidence="5 6" key="1">
    <citation type="journal article" date="2011" name="PLoS Genet.">
        <title>Genome sequencing and comparative transcriptomics of the model entomopathogenic fungi Metarhizium anisopliae and M. acridum.</title>
        <authorList>
            <person name="Gao Q."/>
            <person name="Jin K."/>
            <person name="Ying S.H."/>
            <person name="Zhang Y."/>
            <person name="Xiao G."/>
            <person name="Shang Y."/>
            <person name="Duan Z."/>
            <person name="Hu X."/>
            <person name="Xie X.Q."/>
            <person name="Zhou G."/>
            <person name="Peng G."/>
            <person name="Luo Z."/>
            <person name="Huang W."/>
            <person name="Wang B."/>
            <person name="Fang W."/>
            <person name="Wang S."/>
            <person name="Zhong Y."/>
            <person name="Ma L.J."/>
            <person name="St Leger R.J."/>
            <person name="Zhao G.P."/>
            <person name="Pei Y."/>
            <person name="Feng M.G."/>
            <person name="Xia Y."/>
            <person name="Wang C."/>
        </authorList>
    </citation>
    <scope>NUCLEOTIDE SEQUENCE [LARGE SCALE GENOMIC DNA]</scope>
    <source>
        <strain evidence="5 6">CQMa 102</strain>
    </source>
</reference>
<comment type="similarity">
    <text evidence="1">Belongs to the AIM6 family.</text>
</comment>
<evidence type="ECO:0000313" key="5">
    <source>
        <dbReference type="EMBL" id="EFY88044.1"/>
    </source>
</evidence>
<dbReference type="GO" id="GO:0008081">
    <property type="term" value="F:phosphoric diester hydrolase activity"/>
    <property type="evidence" value="ECO:0007669"/>
    <property type="project" value="InterPro"/>
</dbReference>
<keyword evidence="4" id="KW-0472">Membrane</keyword>
<dbReference type="FunCoup" id="E9E7R0">
    <property type="interactions" value="9"/>
</dbReference>
<evidence type="ECO:0000256" key="4">
    <source>
        <dbReference type="SAM" id="Phobius"/>
    </source>
</evidence>
<evidence type="ECO:0000313" key="6">
    <source>
        <dbReference type="Proteomes" id="UP000002499"/>
    </source>
</evidence>
<keyword evidence="4" id="KW-0812">Transmembrane</keyword>
<dbReference type="GeneID" id="19250219"/>
<feature type="transmembrane region" description="Helical" evidence="4">
    <location>
        <begin position="417"/>
        <end position="438"/>
    </location>
</feature>
<proteinExistence type="inferred from homology"/>
<dbReference type="InParanoid" id="E9E7R0"/>
<feature type="transmembrane region" description="Helical" evidence="4">
    <location>
        <begin position="58"/>
        <end position="82"/>
    </location>
</feature>
<protein>
    <recommendedName>
        <fullName evidence="2">Altered inheritance of mitochondria protein 6</fullName>
    </recommendedName>
</protein>
<dbReference type="PANTHER" id="PTHR31571">
    <property type="entry name" value="ALTERED INHERITANCE OF MITOCHONDRIA PROTEIN 6"/>
    <property type="match status" value="1"/>
</dbReference>
<sequence>MEVTKHAQDTMVGATIREIDNDKPATISQDSLEHDQRRRRRRRHSDPSRYEILCARSLLLWLIASGGTGLTIGIILVITWAAQPKAMRPTQSHNFISINPIDTSSPSPDTYLNDYAKSVIPVPVHSHNDYWRPHPLYSALAAGCMSVEADVWLSPDGNDLYVGHHRSSLSASRTLQTLYLDPIKEILDRLNPGNVSDLDGGPNGMFQTAPDTTLVLLIDVKGNATQIWPVVDKQLEALRKSGYLSTLEYSNSTSSSKSAPVFKQGPITVVASGNIGKSNVTGVGCDALNQFKDSFLDAPIDALVDGSSFGKLSDCQVDSLLDRPLAKFYTASAPLMHIFRPTNSGLSSSQKDHIRAALQAAAAKNLTSRYWSLPSWPISRRDYVWQFLVDEGIGLLNADDIESATRLEWNRAYKAELVWIGISSAYIFFASLLFAYLYDRSSKSKKSEMVAHD</sequence>
<dbReference type="AlphaFoldDB" id="E9E7R0"/>
<keyword evidence="6" id="KW-1185">Reference proteome</keyword>
<dbReference type="InterPro" id="IPR017946">
    <property type="entry name" value="PLC-like_Pdiesterase_TIM-brl"/>
</dbReference>
<feature type="region of interest" description="Disordered" evidence="3">
    <location>
        <begin position="1"/>
        <end position="46"/>
    </location>
</feature>
<dbReference type="KEGG" id="maw:19250219"/>
<dbReference type="OrthoDB" id="4153866at2759"/>
<dbReference type="PANTHER" id="PTHR31571:SF1">
    <property type="entry name" value="ALTERED INHERITANCE OF MITOCHONDRIA PROTEIN 6"/>
    <property type="match status" value="1"/>
</dbReference>
<dbReference type="OMA" id="WDWCIVA"/>
<dbReference type="SUPFAM" id="SSF51695">
    <property type="entry name" value="PLC-like phosphodiesterases"/>
    <property type="match status" value="1"/>
</dbReference>
<keyword evidence="4" id="KW-1133">Transmembrane helix</keyword>
<dbReference type="Proteomes" id="UP000002499">
    <property type="component" value="Unassembled WGS sequence"/>
</dbReference>
<dbReference type="eggNOG" id="ENOG502QVA8">
    <property type="taxonomic scope" value="Eukaryota"/>
</dbReference>
<name>E9E7R0_METAQ</name>
<dbReference type="InterPro" id="IPR051236">
    <property type="entry name" value="HAT_RTT109-like"/>
</dbReference>
<dbReference type="GO" id="GO:0006629">
    <property type="term" value="P:lipid metabolic process"/>
    <property type="evidence" value="ECO:0007669"/>
    <property type="project" value="InterPro"/>
</dbReference>
<dbReference type="HOGENOM" id="CLU_031561_0_1_1"/>